<dbReference type="PANTHER" id="PTHR13887">
    <property type="entry name" value="GLUTATHIONE S-TRANSFERASE KAPPA"/>
    <property type="match status" value="1"/>
</dbReference>
<evidence type="ECO:0000313" key="9">
    <source>
        <dbReference type="Proteomes" id="UP000011666"/>
    </source>
</evidence>
<sequence>MVSNKRSSTGASPSKYQTRTTSSRSTYVLAGVAIIAVAALVIGGVIWNSNRDKGGVDEAVLSQNAALIIGDAAAPRTIDVFEDFSCPVCKEFEQQSGQAIGQAITDGKLRIRYHMLNFLDKRSASGDYSSRAAGAAQCVGEAGDKDVFLKFHSALFAAQPEEGGDTDLSNTDLARIAGEQGANAATQKCITDGASLETAKNAADESENQLSKATGGQVGTPTVLSAGAPVNGILDGTGWLDKLLAQKDGS</sequence>
<reference evidence="8 9" key="1">
    <citation type="submission" date="2013-01" db="EMBL/GenBank/DDBJ databases">
        <title>Whole genome shotgun sequence of Gordonia soli NBRC 108243.</title>
        <authorList>
            <person name="Isaki-Nakamura S."/>
            <person name="Hosoyama A."/>
            <person name="Tsuchikane K."/>
            <person name="Ando Y."/>
            <person name="Baba S."/>
            <person name="Ohji S."/>
            <person name="Hamada M."/>
            <person name="Tamura T."/>
            <person name="Yamazoe A."/>
            <person name="Yamazaki S."/>
            <person name="Fujita N."/>
        </authorList>
    </citation>
    <scope>NUCLEOTIDE SEQUENCE [LARGE SCALE GENOMIC DNA]</scope>
    <source>
        <strain evidence="8 9">NBRC 108243</strain>
    </source>
</reference>
<feature type="transmembrane region" description="Helical" evidence="6">
    <location>
        <begin position="27"/>
        <end position="47"/>
    </location>
</feature>
<protein>
    <recommendedName>
        <fullName evidence="7">Thioredoxin-like fold domain-containing protein</fullName>
    </recommendedName>
</protein>
<evidence type="ECO:0000256" key="4">
    <source>
        <dbReference type="ARBA" id="ARBA00023157"/>
    </source>
</evidence>
<evidence type="ECO:0000256" key="6">
    <source>
        <dbReference type="SAM" id="Phobius"/>
    </source>
</evidence>
<dbReference type="Pfam" id="PF13462">
    <property type="entry name" value="Thioredoxin_4"/>
    <property type="match status" value="1"/>
</dbReference>
<dbReference type="InterPro" id="IPR012336">
    <property type="entry name" value="Thioredoxin-like_fold"/>
</dbReference>
<dbReference type="CDD" id="cd02972">
    <property type="entry name" value="DsbA_family"/>
    <property type="match status" value="1"/>
</dbReference>
<dbReference type="RefSeq" id="WP_007616842.1">
    <property type="nucleotide sequence ID" value="NZ_BANX01000002.1"/>
</dbReference>
<keyword evidence="6" id="KW-0472">Membrane</keyword>
<keyword evidence="5" id="KW-0676">Redox-active center</keyword>
<evidence type="ECO:0000256" key="5">
    <source>
        <dbReference type="ARBA" id="ARBA00023284"/>
    </source>
</evidence>
<keyword evidence="6" id="KW-1133">Transmembrane helix</keyword>
<name>M0QDL7_9ACTN</name>
<comment type="caution">
    <text evidence="8">The sequence shown here is derived from an EMBL/GenBank/DDBJ whole genome shotgun (WGS) entry which is preliminary data.</text>
</comment>
<dbReference type="InterPro" id="IPR036249">
    <property type="entry name" value="Thioredoxin-like_sf"/>
</dbReference>
<evidence type="ECO:0000256" key="3">
    <source>
        <dbReference type="ARBA" id="ARBA00023002"/>
    </source>
</evidence>
<dbReference type="EMBL" id="BANX01000002">
    <property type="protein sequence ID" value="GAC66534.1"/>
    <property type="molecule type" value="Genomic_DNA"/>
</dbReference>
<dbReference type="SUPFAM" id="SSF52833">
    <property type="entry name" value="Thioredoxin-like"/>
    <property type="match status" value="1"/>
</dbReference>
<dbReference type="AlphaFoldDB" id="M0QDL7"/>
<dbReference type="eggNOG" id="COG1651">
    <property type="taxonomic scope" value="Bacteria"/>
</dbReference>
<dbReference type="STRING" id="1223545.GS4_02_02450"/>
<evidence type="ECO:0000313" key="8">
    <source>
        <dbReference type="EMBL" id="GAC66534.1"/>
    </source>
</evidence>
<proteinExistence type="inferred from homology"/>
<keyword evidence="2" id="KW-0732">Signal</keyword>
<dbReference type="Proteomes" id="UP000011666">
    <property type="component" value="Unassembled WGS sequence"/>
</dbReference>
<gene>
    <name evidence="8" type="ORF">GS4_02_02450</name>
</gene>
<organism evidence="8 9">
    <name type="scientific">Gordonia soli NBRC 108243</name>
    <dbReference type="NCBI Taxonomy" id="1223545"/>
    <lineage>
        <taxon>Bacteria</taxon>
        <taxon>Bacillati</taxon>
        <taxon>Actinomycetota</taxon>
        <taxon>Actinomycetes</taxon>
        <taxon>Mycobacteriales</taxon>
        <taxon>Gordoniaceae</taxon>
        <taxon>Gordonia</taxon>
    </lineage>
</organism>
<dbReference type="PANTHER" id="PTHR13887:SF14">
    <property type="entry name" value="DISULFIDE BOND FORMATION PROTEIN D"/>
    <property type="match status" value="1"/>
</dbReference>
<keyword evidence="6" id="KW-0812">Transmembrane</keyword>
<accession>M0QDL7</accession>
<comment type="similarity">
    <text evidence="1">Belongs to the thioredoxin family. DsbA subfamily.</text>
</comment>
<keyword evidence="4" id="KW-1015">Disulfide bond</keyword>
<keyword evidence="3" id="KW-0560">Oxidoreductase</keyword>
<keyword evidence="9" id="KW-1185">Reference proteome</keyword>
<dbReference type="Gene3D" id="3.40.30.10">
    <property type="entry name" value="Glutaredoxin"/>
    <property type="match status" value="1"/>
</dbReference>
<evidence type="ECO:0000259" key="7">
    <source>
        <dbReference type="Pfam" id="PF13462"/>
    </source>
</evidence>
<dbReference type="OrthoDB" id="117402at2"/>
<evidence type="ECO:0000256" key="2">
    <source>
        <dbReference type="ARBA" id="ARBA00022729"/>
    </source>
</evidence>
<feature type="domain" description="Thioredoxin-like fold" evidence="7">
    <location>
        <begin position="66"/>
        <end position="226"/>
    </location>
</feature>
<dbReference type="GO" id="GO:0016491">
    <property type="term" value="F:oxidoreductase activity"/>
    <property type="evidence" value="ECO:0007669"/>
    <property type="project" value="UniProtKB-KW"/>
</dbReference>
<evidence type="ECO:0000256" key="1">
    <source>
        <dbReference type="ARBA" id="ARBA00005791"/>
    </source>
</evidence>